<gene>
    <name evidence="1" type="ORF">AWRI4233_LOCUS8947</name>
</gene>
<sequence length="278" mass="29581">MYYSDTVNRVYQLLCNTDELDATIGSTYQSQLQSCVDACSDVQGCIGVSRTAASGLCSYKSSALNRVGSEISDSAILADYICPGADGTRLVDSSGSVYEILCDTFFPTSSNISSSFAVSDLASCSEICSDVDDCSGFTFQNGSCTTVSSRNSNDGILQINVTTAILLAKRVAQPVSSGSPPYRSTSLVKSLPVDVSRTPNPSIQEVSATFAASSDAVQESSGTVAYKYSCYVTKLSKYIAIKQWYGTFVREFKQCGAGSNSKLCEFELFSGGKCAHHF</sequence>
<comment type="caution">
    <text evidence="1">The sequence shown here is derived from an EMBL/GenBank/DDBJ whole genome shotgun (WGS) entry which is preliminary data.</text>
</comment>
<dbReference type="OrthoDB" id="3930142at2759"/>
<dbReference type="EMBL" id="CAIJEO010000011">
    <property type="protein sequence ID" value="CAD0100122.1"/>
    <property type="molecule type" value="Genomic_DNA"/>
</dbReference>
<proteinExistence type="predicted"/>
<evidence type="ECO:0000313" key="2">
    <source>
        <dbReference type="Proteomes" id="UP000714618"/>
    </source>
</evidence>
<dbReference type="AlphaFoldDB" id="A0A9N8K9D8"/>
<keyword evidence="2" id="KW-1185">Reference proteome</keyword>
<dbReference type="Proteomes" id="UP000714618">
    <property type="component" value="Unassembled WGS sequence"/>
</dbReference>
<accession>A0A9N8K9D8</accession>
<evidence type="ECO:0008006" key="3">
    <source>
        <dbReference type="Google" id="ProtNLM"/>
    </source>
</evidence>
<reference evidence="1" key="1">
    <citation type="submission" date="2020-06" db="EMBL/GenBank/DDBJ databases">
        <authorList>
            <person name="Onetto C."/>
        </authorList>
    </citation>
    <scope>NUCLEOTIDE SEQUENCE</scope>
</reference>
<name>A0A9N8K9D8_9PEZI</name>
<protein>
    <recommendedName>
        <fullName evidence="3">Apple domain-containing protein</fullName>
    </recommendedName>
</protein>
<organism evidence="1 2">
    <name type="scientific">Aureobasidium mustum</name>
    <dbReference type="NCBI Taxonomy" id="2773714"/>
    <lineage>
        <taxon>Eukaryota</taxon>
        <taxon>Fungi</taxon>
        <taxon>Dikarya</taxon>
        <taxon>Ascomycota</taxon>
        <taxon>Pezizomycotina</taxon>
        <taxon>Dothideomycetes</taxon>
        <taxon>Dothideomycetidae</taxon>
        <taxon>Dothideales</taxon>
        <taxon>Saccotheciaceae</taxon>
        <taxon>Aureobasidium</taxon>
    </lineage>
</organism>
<evidence type="ECO:0000313" key="1">
    <source>
        <dbReference type="EMBL" id="CAD0100122.1"/>
    </source>
</evidence>
<feature type="non-terminal residue" evidence="1">
    <location>
        <position position="278"/>
    </location>
</feature>